<dbReference type="AlphaFoldDB" id="A0A8K0CK09"/>
<dbReference type="InterPro" id="IPR010512">
    <property type="entry name" value="DUF1091"/>
</dbReference>
<keyword evidence="1" id="KW-0732">Signal</keyword>
<name>A0A8K0CK09_IGNLU</name>
<proteinExistence type="predicted"/>
<sequence>INIQIYKFMSNEFRFFPVTMPLNACEELPKNIFGIYDMLKTYTNADRCPFKMGNYYIRHGVFNVSKLPPYLPRGQYKAEIKGYNNKDYVGEVNIIATVIDV</sequence>
<evidence type="ECO:0000313" key="2">
    <source>
        <dbReference type="EMBL" id="KAF2886496.1"/>
    </source>
</evidence>
<dbReference type="Proteomes" id="UP000801492">
    <property type="component" value="Unassembled WGS sequence"/>
</dbReference>
<feature type="non-terminal residue" evidence="2">
    <location>
        <position position="1"/>
    </location>
</feature>
<dbReference type="SMART" id="SM00697">
    <property type="entry name" value="DM8"/>
    <property type="match status" value="1"/>
</dbReference>
<organism evidence="2 3">
    <name type="scientific">Ignelater luminosus</name>
    <name type="common">Cucubano</name>
    <name type="synonym">Pyrophorus luminosus</name>
    <dbReference type="NCBI Taxonomy" id="2038154"/>
    <lineage>
        <taxon>Eukaryota</taxon>
        <taxon>Metazoa</taxon>
        <taxon>Ecdysozoa</taxon>
        <taxon>Arthropoda</taxon>
        <taxon>Hexapoda</taxon>
        <taxon>Insecta</taxon>
        <taxon>Pterygota</taxon>
        <taxon>Neoptera</taxon>
        <taxon>Endopterygota</taxon>
        <taxon>Coleoptera</taxon>
        <taxon>Polyphaga</taxon>
        <taxon>Elateriformia</taxon>
        <taxon>Elateroidea</taxon>
        <taxon>Elateridae</taxon>
        <taxon>Agrypninae</taxon>
        <taxon>Pyrophorini</taxon>
        <taxon>Ignelater</taxon>
    </lineage>
</organism>
<evidence type="ECO:0000256" key="1">
    <source>
        <dbReference type="ARBA" id="ARBA00022729"/>
    </source>
</evidence>
<dbReference type="Pfam" id="PF06477">
    <property type="entry name" value="DUF1091"/>
    <property type="match status" value="1"/>
</dbReference>
<comment type="caution">
    <text evidence="2">The sequence shown here is derived from an EMBL/GenBank/DDBJ whole genome shotgun (WGS) entry which is preliminary data.</text>
</comment>
<dbReference type="Gene3D" id="2.70.220.10">
    <property type="entry name" value="Ganglioside GM2 activator"/>
    <property type="match status" value="1"/>
</dbReference>
<protein>
    <submittedName>
        <fullName evidence="2">Uncharacterized protein</fullName>
    </submittedName>
</protein>
<dbReference type="InterPro" id="IPR036846">
    <property type="entry name" value="GM2-AP_sf"/>
</dbReference>
<dbReference type="EMBL" id="VTPC01087484">
    <property type="protein sequence ID" value="KAF2886496.1"/>
    <property type="molecule type" value="Genomic_DNA"/>
</dbReference>
<keyword evidence="3" id="KW-1185">Reference proteome</keyword>
<reference evidence="2" key="1">
    <citation type="submission" date="2019-08" db="EMBL/GenBank/DDBJ databases">
        <title>The genome of the North American firefly Photinus pyralis.</title>
        <authorList>
            <consortium name="Photinus pyralis genome working group"/>
            <person name="Fallon T.R."/>
            <person name="Sander Lower S.E."/>
            <person name="Weng J.-K."/>
        </authorList>
    </citation>
    <scope>NUCLEOTIDE SEQUENCE</scope>
    <source>
        <strain evidence="2">TRF0915ILg1</strain>
        <tissue evidence="2">Whole body</tissue>
    </source>
</reference>
<dbReference type="OrthoDB" id="6772137at2759"/>
<dbReference type="PANTHER" id="PTHR21112:SF0">
    <property type="entry name" value="CHEMOSENSORY PROTEIN A 29A-RELATED"/>
    <property type="match status" value="1"/>
</dbReference>
<evidence type="ECO:0000313" key="3">
    <source>
        <dbReference type="Proteomes" id="UP000801492"/>
    </source>
</evidence>
<accession>A0A8K0CK09</accession>
<gene>
    <name evidence="2" type="ORF">ILUMI_19675</name>
</gene>
<dbReference type="PANTHER" id="PTHR21112">
    <property type="entry name" value="CHEMOSENSORY PROTEIN A 29A-RELATED"/>
    <property type="match status" value="1"/>
</dbReference>